<organism evidence="4 5">
    <name type="scientific">Symbiodinium necroappetens</name>
    <dbReference type="NCBI Taxonomy" id="1628268"/>
    <lineage>
        <taxon>Eukaryota</taxon>
        <taxon>Sar</taxon>
        <taxon>Alveolata</taxon>
        <taxon>Dinophyceae</taxon>
        <taxon>Suessiales</taxon>
        <taxon>Symbiodiniaceae</taxon>
        <taxon>Symbiodinium</taxon>
    </lineage>
</organism>
<feature type="region of interest" description="Disordered" evidence="1">
    <location>
        <begin position="343"/>
        <end position="372"/>
    </location>
</feature>
<dbReference type="AlphaFoldDB" id="A0A813ARV6"/>
<sequence length="372" mass="40368">MRQFLFTAMAFATCGLSGSLTDDVPSLRASAFVSEAKDVSPSRKGSPGEGQSATSSAIDKVFGFMGTARTVRLQILCIILLCCIALTTVCFMYQPQQGGASSLRLPPRWDPSMEGSMPFRSWMQDLMLWTICTDLNPAQQCAAIISQLGGAARELARTLTPAEVYQGGIINGQQLDPVSFLLHGLQVRFAPLDEENRLRAAQDLLSFSRRSGESVDTLISRFEITRQRARDEGGGAVDDWAYAAMSRDPAASDTESATSSDNDEALPVDDLSGLAPAEVDERTLRKKGKGKGKGKRSSFLNIGLHFAAFESDGSWANVLTPRSTDPWMQWYQEDPLYAQPSAQAQQAVQSETRSTWTIPGIGNVGVSQSFSE</sequence>
<evidence type="ECO:0000256" key="1">
    <source>
        <dbReference type="SAM" id="MobiDB-lite"/>
    </source>
</evidence>
<feature type="region of interest" description="Disordered" evidence="1">
    <location>
        <begin position="247"/>
        <end position="296"/>
    </location>
</feature>
<evidence type="ECO:0000256" key="2">
    <source>
        <dbReference type="SAM" id="Phobius"/>
    </source>
</evidence>
<keyword evidence="5" id="KW-1185">Reference proteome</keyword>
<feature type="non-terminal residue" evidence="4">
    <location>
        <position position="1"/>
    </location>
</feature>
<comment type="caution">
    <text evidence="4">The sequence shown here is derived from an EMBL/GenBank/DDBJ whole genome shotgun (WGS) entry which is preliminary data.</text>
</comment>
<dbReference type="Proteomes" id="UP000601435">
    <property type="component" value="Unassembled WGS sequence"/>
</dbReference>
<feature type="compositionally biased region" description="Low complexity" evidence="1">
    <location>
        <begin position="251"/>
        <end position="260"/>
    </location>
</feature>
<proteinExistence type="predicted"/>
<accession>A0A813ARV6</accession>
<gene>
    <name evidence="4" type="primary">NPF8.5</name>
    <name evidence="4" type="ORF">SNEC2469_LOCUS28554</name>
</gene>
<dbReference type="OrthoDB" id="427406at2759"/>
<keyword evidence="2" id="KW-1133">Transmembrane helix</keyword>
<reference evidence="4" key="1">
    <citation type="submission" date="2021-02" db="EMBL/GenBank/DDBJ databases">
        <authorList>
            <person name="Dougan E. K."/>
            <person name="Rhodes N."/>
            <person name="Thang M."/>
            <person name="Chan C."/>
        </authorList>
    </citation>
    <scope>NUCLEOTIDE SEQUENCE</scope>
</reference>
<keyword evidence="2" id="KW-0812">Transmembrane</keyword>
<feature type="compositionally biased region" description="Basic residues" evidence="1">
    <location>
        <begin position="284"/>
        <end position="296"/>
    </location>
</feature>
<feature type="signal peptide" evidence="3">
    <location>
        <begin position="1"/>
        <end position="21"/>
    </location>
</feature>
<evidence type="ECO:0000256" key="3">
    <source>
        <dbReference type="SAM" id="SignalP"/>
    </source>
</evidence>
<dbReference type="EMBL" id="CAJNJA010062331">
    <property type="protein sequence ID" value="CAE7876313.1"/>
    <property type="molecule type" value="Genomic_DNA"/>
</dbReference>
<evidence type="ECO:0000313" key="4">
    <source>
        <dbReference type="EMBL" id="CAE7876313.1"/>
    </source>
</evidence>
<feature type="chain" id="PRO_5032914780" evidence="3">
    <location>
        <begin position="22"/>
        <end position="372"/>
    </location>
</feature>
<name>A0A813ARV6_9DINO</name>
<protein>
    <submittedName>
        <fullName evidence="4">NPF8.5 protein</fullName>
    </submittedName>
</protein>
<keyword evidence="2" id="KW-0472">Membrane</keyword>
<feature type="transmembrane region" description="Helical" evidence="2">
    <location>
        <begin position="73"/>
        <end position="93"/>
    </location>
</feature>
<keyword evidence="3" id="KW-0732">Signal</keyword>
<evidence type="ECO:0000313" key="5">
    <source>
        <dbReference type="Proteomes" id="UP000601435"/>
    </source>
</evidence>